<evidence type="ECO:0000313" key="2">
    <source>
        <dbReference type="EMBL" id="EJD32162.1"/>
    </source>
</evidence>
<evidence type="ECO:0000256" key="1">
    <source>
        <dbReference type="SAM" id="MobiDB-lite"/>
    </source>
</evidence>
<evidence type="ECO:0000313" key="3">
    <source>
        <dbReference type="Proteomes" id="UP000006514"/>
    </source>
</evidence>
<protein>
    <submittedName>
        <fullName evidence="2">Uncharacterized protein</fullName>
    </submittedName>
</protein>
<keyword evidence="3" id="KW-1185">Reference proteome</keyword>
<name>J0D0S6_AURST</name>
<accession>J0D0S6</accession>
<dbReference type="Proteomes" id="UP000006514">
    <property type="component" value="Unassembled WGS sequence"/>
</dbReference>
<feature type="region of interest" description="Disordered" evidence="1">
    <location>
        <begin position="1"/>
        <end position="61"/>
    </location>
</feature>
<dbReference type="AlphaFoldDB" id="J0D0S6"/>
<dbReference type="EMBL" id="JH689263">
    <property type="protein sequence ID" value="EJD32162.1"/>
    <property type="molecule type" value="Genomic_DNA"/>
</dbReference>
<dbReference type="KEGG" id="adl:AURDEDRAFT_178811"/>
<organism evidence="2 3">
    <name type="scientific">Auricularia subglabra (strain TFB-10046 / SS5)</name>
    <name type="common">White-rot fungus</name>
    <name type="synonym">Auricularia delicata (strain TFB10046)</name>
    <dbReference type="NCBI Taxonomy" id="717982"/>
    <lineage>
        <taxon>Eukaryota</taxon>
        <taxon>Fungi</taxon>
        <taxon>Dikarya</taxon>
        <taxon>Basidiomycota</taxon>
        <taxon>Agaricomycotina</taxon>
        <taxon>Agaricomycetes</taxon>
        <taxon>Auriculariales</taxon>
        <taxon>Auriculariaceae</taxon>
        <taxon>Auricularia</taxon>
    </lineage>
</organism>
<reference evidence="3" key="1">
    <citation type="journal article" date="2012" name="Science">
        <title>The Paleozoic origin of enzymatic lignin decomposition reconstructed from 31 fungal genomes.</title>
        <authorList>
            <person name="Floudas D."/>
            <person name="Binder M."/>
            <person name="Riley R."/>
            <person name="Barry K."/>
            <person name="Blanchette R.A."/>
            <person name="Henrissat B."/>
            <person name="Martinez A.T."/>
            <person name="Otillar R."/>
            <person name="Spatafora J.W."/>
            <person name="Yadav J.S."/>
            <person name="Aerts A."/>
            <person name="Benoit I."/>
            <person name="Boyd A."/>
            <person name="Carlson A."/>
            <person name="Copeland A."/>
            <person name="Coutinho P.M."/>
            <person name="de Vries R.P."/>
            <person name="Ferreira P."/>
            <person name="Findley K."/>
            <person name="Foster B."/>
            <person name="Gaskell J."/>
            <person name="Glotzer D."/>
            <person name="Gorecki P."/>
            <person name="Heitman J."/>
            <person name="Hesse C."/>
            <person name="Hori C."/>
            <person name="Igarashi K."/>
            <person name="Jurgens J.A."/>
            <person name="Kallen N."/>
            <person name="Kersten P."/>
            <person name="Kohler A."/>
            <person name="Kuees U."/>
            <person name="Kumar T.K.A."/>
            <person name="Kuo A."/>
            <person name="LaButti K."/>
            <person name="Larrondo L.F."/>
            <person name="Lindquist E."/>
            <person name="Ling A."/>
            <person name="Lombard V."/>
            <person name="Lucas S."/>
            <person name="Lundell T."/>
            <person name="Martin R."/>
            <person name="McLaughlin D.J."/>
            <person name="Morgenstern I."/>
            <person name="Morin E."/>
            <person name="Murat C."/>
            <person name="Nagy L.G."/>
            <person name="Nolan M."/>
            <person name="Ohm R.A."/>
            <person name="Patyshakuliyeva A."/>
            <person name="Rokas A."/>
            <person name="Ruiz-Duenas F.J."/>
            <person name="Sabat G."/>
            <person name="Salamov A."/>
            <person name="Samejima M."/>
            <person name="Schmutz J."/>
            <person name="Slot J.C."/>
            <person name="St John F."/>
            <person name="Stenlid J."/>
            <person name="Sun H."/>
            <person name="Sun S."/>
            <person name="Syed K."/>
            <person name="Tsang A."/>
            <person name="Wiebenga A."/>
            <person name="Young D."/>
            <person name="Pisabarro A."/>
            <person name="Eastwood D.C."/>
            <person name="Martin F."/>
            <person name="Cullen D."/>
            <person name="Grigoriev I.V."/>
            <person name="Hibbett D.S."/>
        </authorList>
    </citation>
    <scope>NUCLEOTIDE SEQUENCE [LARGE SCALE GENOMIC DNA]</scope>
    <source>
        <strain evidence="3">TFB10046</strain>
    </source>
</reference>
<gene>
    <name evidence="2" type="ORF">AURDEDRAFT_178811</name>
</gene>
<feature type="compositionally biased region" description="Acidic residues" evidence="1">
    <location>
        <begin position="274"/>
        <end position="285"/>
    </location>
</feature>
<sequence>MSATTSPFPARTPFSELTNAPESIATDAVVKPSAADPDAVDRSSTVEPGGEQPPGFDAHENYSGGRILLPSCGAYPQVGSAAEEVCMINIVGADARGYDASGFTHEEWVEASTTFELVAPSLDSKKTNLALQYRYPDGTFSLVIFEADPNPFPSAAIDDDDGTNQGSDDVAAYDAYMYYCWYYYYSNYYGYDYTVSTTDNYAADQTADDADAGNNHSASEHDAEALAYYGYDPVEFYGTSALNAEDHDEGAHAVANSLSAGEGGDSEGSSGFASEDEDSQAEDGA</sequence>
<feature type="region of interest" description="Disordered" evidence="1">
    <location>
        <begin position="247"/>
        <end position="285"/>
    </location>
</feature>
<dbReference type="InParanoid" id="J0D0S6"/>
<proteinExistence type="predicted"/>